<evidence type="ECO:0000313" key="4">
    <source>
        <dbReference type="Proteomes" id="UP000245412"/>
    </source>
</evidence>
<comment type="caution">
    <text evidence="3">The sequence shown here is derived from an EMBL/GenBank/DDBJ whole genome shotgun (WGS) entry which is preliminary data.</text>
</comment>
<dbReference type="InterPro" id="IPR024320">
    <property type="entry name" value="LPG_synthase_C"/>
</dbReference>
<dbReference type="InterPro" id="IPR036477">
    <property type="entry name" value="Formyl_transf_N_sf"/>
</dbReference>
<sequence>MKAAYFGIDALWDCLSVLLKHGCELVFIFTIEDGEYDHSADICSFAKMHGIPYKTTRATADDIKKLEAMGVEISVTAGYPWLIPLSDTIRQLNIHPSYLPEGRGAWPMPVAIMKDRASGVTIHKLAEHFDEGDIIIREKIPLAYNENLVTLTEKIRKTAVKLLDTFLESPGRLWNNAIKQGRGEYWDEPTDNDRLISETDSIDRVSHIMRAFCGYGILCKVHDVTIQIDECRLYASSEEPQGNELKIRLLDGVLAAEKWQPYFREITLADRPVLEEIRHKYPSELSDFTFSLLFCWRRLMNLRLFIGNDFFIVKGEDNYFCPVGKSDEYIRYLQGLMRLNIGFTLRFCDTQYTKTIEEHLHNLEIELQEDDCDYMMENQILENLEGSRLHNKRNDLSHYVSQTPEPQAELITKEKLSIVKEISDASKGADYPAESEAIKYFEKLGLRGVLVKRGDRYVSFAIASEMQSNIMQGHFSKTVDSDRGASLYVIRACSVTAMKKYEYTNMEDDMGIPGLRRFKQSLHAKIVPSYTVTFKGGCGSEQ</sequence>
<dbReference type="SUPFAM" id="SSF55729">
    <property type="entry name" value="Acyl-CoA N-acyltransferases (Nat)"/>
    <property type="match status" value="2"/>
</dbReference>
<dbReference type="Gene3D" id="3.40.50.12230">
    <property type="match status" value="1"/>
</dbReference>
<dbReference type="InterPro" id="IPR016181">
    <property type="entry name" value="Acyl_CoA_acyltransferase"/>
</dbReference>
<dbReference type="Pfam" id="PF00551">
    <property type="entry name" value="Formyl_trans_N"/>
    <property type="match status" value="1"/>
</dbReference>
<evidence type="ECO:0000259" key="2">
    <source>
        <dbReference type="Pfam" id="PF09924"/>
    </source>
</evidence>
<feature type="domain" description="Formyl transferase N-terminal" evidence="1">
    <location>
        <begin position="59"/>
        <end position="163"/>
    </location>
</feature>
<dbReference type="InterPro" id="IPR016732">
    <property type="entry name" value="UCP018688"/>
</dbReference>
<proteinExistence type="predicted"/>
<dbReference type="PANTHER" id="PTHR41373">
    <property type="entry name" value="DUF2156 DOMAIN-CONTAINING PROTEIN"/>
    <property type="match status" value="1"/>
</dbReference>
<keyword evidence="4" id="KW-1185">Reference proteome</keyword>
<dbReference type="Pfam" id="PF09924">
    <property type="entry name" value="LPG_synthase_C"/>
    <property type="match status" value="1"/>
</dbReference>
<dbReference type="SUPFAM" id="SSF53328">
    <property type="entry name" value="Formyltransferase"/>
    <property type="match status" value="1"/>
</dbReference>
<dbReference type="Gene3D" id="3.40.630.30">
    <property type="match status" value="1"/>
</dbReference>
<protein>
    <submittedName>
        <fullName evidence="3">Methionyl-tRNA formyltransferase</fullName>
    </submittedName>
</protein>
<dbReference type="Proteomes" id="UP000245412">
    <property type="component" value="Unassembled WGS sequence"/>
</dbReference>
<dbReference type="RefSeq" id="WP_109626128.1">
    <property type="nucleotide sequence ID" value="NZ_CABJAT010000005.1"/>
</dbReference>
<feature type="domain" description="Phosphatidylglycerol lysyltransferase C-terminal" evidence="2">
    <location>
        <begin position="281"/>
        <end position="532"/>
    </location>
</feature>
<accession>A0AB73T4P1</accession>
<evidence type="ECO:0000313" key="3">
    <source>
        <dbReference type="EMBL" id="PWJ76058.1"/>
    </source>
</evidence>
<dbReference type="PANTHER" id="PTHR41373:SF1">
    <property type="entry name" value="PHOSPHATIDYLGLYCEROL LYSYLTRANSFERASE C-TERMINAL DOMAIN-CONTAINING PROTEIN"/>
    <property type="match status" value="1"/>
</dbReference>
<gene>
    <name evidence="3" type="ORF">C7383_10592</name>
</gene>
<dbReference type="InterPro" id="IPR002376">
    <property type="entry name" value="Formyl_transf_N"/>
</dbReference>
<reference evidence="3 4" key="1">
    <citation type="submission" date="2018-05" db="EMBL/GenBank/DDBJ databases">
        <authorList>
            <person name="Goeker M."/>
            <person name="Huntemann M."/>
            <person name="Clum A."/>
            <person name="Pillay M."/>
            <person name="Palaniappan K."/>
            <person name="Varghese N."/>
            <person name="Mikhailova N."/>
            <person name="Stamatis D."/>
            <person name="Reddy T."/>
            <person name="Daum C."/>
            <person name="Shapiro N."/>
            <person name="Ivanova N."/>
            <person name="Kyrpides N."/>
            <person name="Woyke T."/>
        </authorList>
    </citation>
    <scope>NUCLEOTIDE SEQUENCE [LARGE SCALE GENOMIC DNA]</scope>
    <source>
        <strain evidence="3 4">DSM 26524</strain>
    </source>
</reference>
<name>A0AB73T4P1_9FIRM</name>
<dbReference type="EMBL" id="QGGY01000005">
    <property type="protein sequence ID" value="PWJ76058.1"/>
    <property type="molecule type" value="Genomic_DNA"/>
</dbReference>
<evidence type="ECO:0000259" key="1">
    <source>
        <dbReference type="Pfam" id="PF00551"/>
    </source>
</evidence>
<dbReference type="AlphaFoldDB" id="A0AB73T4P1"/>
<organism evidence="3 4">
    <name type="scientific">Murimonas intestini</name>
    <dbReference type="NCBI Taxonomy" id="1337051"/>
    <lineage>
        <taxon>Bacteria</taxon>
        <taxon>Bacillati</taxon>
        <taxon>Bacillota</taxon>
        <taxon>Clostridia</taxon>
        <taxon>Lachnospirales</taxon>
        <taxon>Lachnospiraceae</taxon>
        <taxon>Murimonas</taxon>
    </lineage>
</organism>